<sequence>MTITMKAKDDVFYLDGQPYSIADVRKVDVLFEDAKWKGKSAPFVHQIAGGGTSTTAYALFEPKGYVGLRIQWNDQILADYVSENPVYHNTDAYRKDCEKARDIQRKLLKNQRLHNQKREE</sequence>
<evidence type="ECO:0000313" key="1">
    <source>
        <dbReference type="EMBL" id="TGY65091.1"/>
    </source>
</evidence>
<proteinExistence type="predicted"/>
<evidence type="ECO:0000313" key="2">
    <source>
        <dbReference type="Proteomes" id="UP000308836"/>
    </source>
</evidence>
<comment type="caution">
    <text evidence="1">The sequence shown here is derived from an EMBL/GenBank/DDBJ whole genome shotgun (WGS) entry which is preliminary data.</text>
</comment>
<name>A0AC61R515_9FIRM</name>
<accession>A0AC61R515</accession>
<keyword evidence="2" id="KW-1185">Reference proteome</keyword>
<gene>
    <name evidence="1" type="ORF">E5336_10330</name>
</gene>
<reference evidence="1" key="1">
    <citation type="submission" date="2019-04" db="EMBL/GenBank/DDBJ databases">
        <title>Microbes associate with the intestines of laboratory mice.</title>
        <authorList>
            <person name="Navarre W."/>
            <person name="Wong E."/>
            <person name="Huang K."/>
            <person name="Tropini C."/>
            <person name="Ng K."/>
            <person name="Yu B."/>
        </authorList>
    </citation>
    <scope>NUCLEOTIDE SEQUENCE</scope>
    <source>
        <strain evidence="1">NM09_H32</strain>
    </source>
</reference>
<dbReference type="EMBL" id="SRYG01000023">
    <property type="protein sequence ID" value="TGY65091.1"/>
    <property type="molecule type" value="Genomic_DNA"/>
</dbReference>
<protein>
    <submittedName>
        <fullName evidence="1">Uncharacterized protein</fullName>
    </submittedName>
</protein>
<dbReference type="Proteomes" id="UP000308836">
    <property type="component" value="Unassembled WGS sequence"/>
</dbReference>
<organism evidence="1 2">
    <name type="scientific">Dubosiella muris</name>
    <dbReference type="NCBI Taxonomy" id="3038133"/>
    <lineage>
        <taxon>Bacteria</taxon>
        <taxon>Bacillati</taxon>
        <taxon>Bacillota</taxon>
        <taxon>Erysipelotrichia</taxon>
        <taxon>Erysipelotrichales</taxon>
        <taxon>Erysipelotrichaceae</taxon>
        <taxon>Dubosiella</taxon>
    </lineage>
</organism>